<feature type="transmembrane region" description="Helical" evidence="2">
    <location>
        <begin position="32"/>
        <end position="50"/>
    </location>
</feature>
<gene>
    <name evidence="3" type="ORF">DPMN_118119</name>
</gene>
<sequence length="80" mass="9165">MFSNTNNNTINNNINTNSNTNSKTNNKNNRRLWLVLSSQLILASAFTLLLGGSDGWFHRRACLVLLSHPRFRLYFPPGWT</sequence>
<evidence type="ECO:0000313" key="3">
    <source>
        <dbReference type="EMBL" id="KAH3816601.1"/>
    </source>
</evidence>
<keyword evidence="2" id="KW-1133">Transmembrane helix</keyword>
<dbReference type="Proteomes" id="UP000828390">
    <property type="component" value="Unassembled WGS sequence"/>
</dbReference>
<evidence type="ECO:0000313" key="4">
    <source>
        <dbReference type="Proteomes" id="UP000828390"/>
    </source>
</evidence>
<protein>
    <submittedName>
        <fullName evidence="3">Uncharacterized protein</fullName>
    </submittedName>
</protein>
<keyword evidence="2" id="KW-0472">Membrane</keyword>
<keyword evidence="4" id="KW-1185">Reference proteome</keyword>
<dbReference type="EMBL" id="JAIWYP010000005">
    <property type="protein sequence ID" value="KAH3816601.1"/>
    <property type="molecule type" value="Genomic_DNA"/>
</dbReference>
<dbReference type="AlphaFoldDB" id="A0A9D4GFV0"/>
<organism evidence="3 4">
    <name type="scientific">Dreissena polymorpha</name>
    <name type="common">Zebra mussel</name>
    <name type="synonym">Mytilus polymorpha</name>
    <dbReference type="NCBI Taxonomy" id="45954"/>
    <lineage>
        <taxon>Eukaryota</taxon>
        <taxon>Metazoa</taxon>
        <taxon>Spiralia</taxon>
        <taxon>Lophotrochozoa</taxon>
        <taxon>Mollusca</taxon>
        <taxon>Bivalvia</taxon>
        <taxon>Autobranchia</taxon>
        <taxon>Heteroconchia</taxon>
        <taxon>Euheterodonta</taxon>
        <taxon>Imparidentia</taxon>
        <taxon>Neoheterodontei</taxon>
        <taxon>Myida</taxon>
        <taxon>Dreissenoidea</taxon>
        <taxon>Dreissenidae</taxon>
        <taxon>Dreissena</taxon>
    </lineage>
</organism>
<evidence type="ECO:0000256" key="1">
    <source>
        <dbReference type="SAM" id="MobiDB-lite"/>
    </source>
</evidence>
<comment type="caution">
    <text evidence="3">The sequence shown here is derived from an EMBL/GenBank/DDBJ whole genome shotgun (WGS) entry which is preliminary data.</text>
</comment>
<name>A0A9D4GFV0_DREPO</name>
<reference evidence="3" key="1">
    <citation type="journal article" date="2019" name="bioRxiv">
        <title>The Genome of the Zebra Mussel, Dreissena polymorpha: A Resource for Invasive Species Research.</title>
        <authorList>
            <person name="McCartney M.A."/>
            <person name="Auch B."/>
            <person name="Kono T."/>
            <person name="Mallez S."/>
            <person name="Zhang Y."/>
            <person name="Obille A."/>
            <person name="Becker A."/>
            <person name="Abrahante J.E."/>
            <person name="Garbe J."/>
            <person name="Badalamenti J.P."/>
            <person name="Herman A."/>
            <person name="Mangelson H."/>
            <person name="Liachko I."/>
            <person name="Sullivan S."/>
            <person name="Sone E.D."/>
            <person name="Koren S."/>
            <person name="Silverstein K.A.T."/>
            <person name="Beckman K.B."/>
            <person name="Gohl D.M."/>
        </authorList>
    </citation>
    <scope>NUCLEOTIDE SEQUENCE</scope>
    <source>
        <strain evidence="3">Duluth1</strain>
        <tissue evidence="3">Whole animal</tissue>
    </source>
</reference>
<proteinExistence type="predicted"/>
<evidence type="ECO:0000256" key="2">
    <source>
        <dbReference type="SAM" id="Phobius"/>
    </source>
</evidence>
<keyword evidence="2" id="KW-0812">Transmembrane</keyword>
<reference evidence="3" key="2">
    <citation type="submission" date="2020-11" db="EMBL/GenBank/DDBJ databases">
        <authorList>
            <person name="McCartney M.A."/>
            <person name="Auch B."/>
            <person name="Kono T."/>
            <person name="Mallez S."/>
            <person name="Becker A."/>
            <person name="Gohl D.M."/>
            <person name="Silverstein K.A.T."/>
            <person name="Koren S."/>
            <person name="Bechman K.B."/>
            <person name="Herman A."/>
            <person name="Abrahante J.E."/>
            <person name="Garbe J."/>
        </authorList>
    </citation>
    <scope>NUCLEOTIDE SEQUENCE</scope>
    <source>
        <strain evidence="3">Duluth1</strain>
        <tissue evidence="3">Whole animal</tissue>
    </source>
</reference>
<feature type="region of interest" description="Disordered" evidence="1">
    <location>
        <begin position="1"/>
        <end position="26"/>
    </location>
</feature>
<accession>A0A9D4GFV0</accession>